<evidence type="ECO:0000313" key="2">
    <source>
        <dbReference type="Proteomes" id="UP000251075"/>
    </source>
</evidence>
<proteinExistence type="predicted"/>
<sequence length="176" mass="19582">MAENDILARMRAFPAPECRCGARVAETGRHDPHCLFAILREGAMELERLRGENKRLSAMTIIGGPGQGKGGDRNVWVRLMFYFGTNGVWNSDDEKADVAALALSPALKSEIVAWKTSLDNVESVSVGDVEVFSTRAMNVARRVKEEAPGWRVIYVDRTKSGADIRNKDYFEHEVVL</sequence>
<keyword evidence="2" id="KW-1185">Reference proteome</keyword>
<organism evidence="1 2">
    <name type="scientific">Paramagnetospirillum kuznetsovii</name>
    <dbReference type="NCBI Taxonomy" id="2053833"/>
    <lineage>
        <taxon>Bacteria</taxon>
        <taxon>Pseudomonadati</taxon>
        <taxon>Pseudomonadota</taxon>
        <taxon>Alphaproteobacteria</taxon>
        <taxon>Rhodospirillales</taxon>
        <taxon>Magnetospirillaceae</taxon>
        <taxon>Paramagnetospirillum</taxon>
    </lineage>
</organism>
<dbReference type="OrthoDB" id="8448837at2"/>
<accession>A0A364NV16</accession>
<dbReference type="RefSeq" id="WP_112146652.1">
    <property type="nucleotide sequence ID" value="NZ_PGTO01000016.1"/>
</dbReference>
<gene>
    <name evidence="1" type="ORF">CU669_16330</name>
</gene>
<dbReference type="Proteomes" id="UP000251075">
    <property type="component" value="Unassembled WGS sequence"/>
</dbReference>
<evidence type="ECO:0000313" key="1">
    <source>
        <dbReference type="EMBL" id="RAU20840.1"/>
    </source>
</evidence>
<reference evidence="1 2" key="1">
    <citation type="submission" date="2017-11" db="EMBL/GenBank/DDBJ databases">
        <title>Draft genome sequence of magnetotactic bacterium Magnetospirillum kuznetsovii LBB-42.</title>
        <authorList>
            <person name="Grouzdev D.S."/>
            <person name="Rysina M.S."/>
            <person name="Baslerov R.V."/>
            <person name="Koziaeva V."/>
        </authorList>
    </citation>
    <scope>NUCLEOTIDE SEQUENCE [LARGE SCALE GENOMIC DNA]</scope>
    <source>
        <strain evidence="1 2">LBB-42</strain>
    </source>
</reference>
<name>A0A364NV16_9PROT</name>
<dbReference type="AlphaFoldDB" id="A0A364NV16"/>
<dbReference type="EMBL" id="PGTO01000016">
    <property type="protein sequence ID" value="RAU20840.1"/>
    <property type="molecule type" value="Genomic_DNA"/>
</dbReference>
<protein>
    <submittedName>
        <fullName evidence="1">Uncharacterized protein</fullName>
    </submittedName>
</protein>
<comment type="caution">
    <text evidence="1">The sequence shown here is derived from an EMBL/GenBank/DDBJ whole genome shotgun (WGS) entry which is preliminary data.</text>
</comment>